<evidence type="ECO:0000313" key="5">
    <source>
        <dbReference type="Proteomes" id="UP000241394"/>
    </source>
</evidence>
<dbReference type="CDD" id="cd16442">
    <property type="entry name" value="BPL"/>
    <property type="match status" value="1"/>
</dbReference>
<dbReference type="STRING" id="1590841.A0A2R6RP26"/>
<dbReference type="OMA" id="ARECNAN"/>
<keyword evidence="2 4" id="KW-0436">Ligase</keyword>
<dbReference type="FunCoup" id="A0A2R6RP26">
    <property type="interactions" value="393"/>
</dbReference>
<accession>A0A2R6RP26</accession>
<dbReference type="PROSITE" id="PS51733">
    <property type="entry name" value="BPL_LPL_CATALYTIC"/>
    <property type="match status" value="1"/>
</dbReference>
<evidence type="ECO:0000313" key="4">
    <source>
        <dbReference type="EMBL" id="PSS31783.1"/>
    </source>
</evidence>
<dbReference type="InterPro" id="IPR004143">
    <property type="entry name" value="BPL_LPL_catalytic"/>
</dbReference>
<dbReference type="Proteomes" id="UP000241394">
    <property type="component" value="Chromosome LG4"/>
</dbReference>
<dbReference type="Gramene" id="PSS31783">
    <property type="protein sequence ID" value="PSS31783"/>
    <property type="gene ID" value="CEY00_Acc05100"/>
</dbReference>
<comment type="similarity">
    <text evidence="1">Belongs to the biotin--protein ligase family.</text>
</comment>
<dbReference type="GO" id="GO:0005737">
    <property type="term" value="C:cytoplasm"/>
    <property type="evidence" value="ECO:0007669"/>
    <property type="project" value="TreeGrafter"/>
</dbReference>
<name>A0A2R6RP26_ACTCC</name>
<feature type="domain" description="BPL/LPL catalytic" evidence="3">
    <location>
        <begin position="153"/>
        <end position="343"/>
    </location>
</feature>
<dbReference type="SUPFAM" id="SSF55681">
    <property type="entry name" value="Class II aaRS and biotin synthetases"/>
    <property type="match status" value="1"/>
</dbReference>
<reference evidence="4 5" key="1">
    <citation type="submission" date="2017-07" db="EMBL/GenBank/DDBJ databases">
        <title>An improved, manually edited Actinidia chinensis var. chinensis (kiwifruit) genome highlights the challenges associated with draft genomes and gene prediction in plants.</title>
        <authorList>
            <person name="Pilkington S."/>
            <person name="Crowhurst R."/>
            <person name="Hilario E."/>
            <person name="Nardozza S."/>
            <person name="Fraser L."/>
            <person name="Peng Y."/>
            <person name="Gunaseelan K."/>
            <person name="Simpson R."/>
            <person name="Tahir J."/>
            <person name="Deroles S."/>
            <person name="Templeton K."/>
            <person name="Luo Z."/>
            <person name="Davy M."/>
            <person name="Cheng C."/>
            <person name="Mcneilage M."/>
            <person name="Scaglione D."/>
            <person name="Liu Y."/>
            <person name="Zhang Q."/>
            <person name="Datson P."/>
            <person name="De Silva N."/>
            <person name="Gardiner S."/>
            <person name="Bassett H."/>
            <person name="Chagne D."/>
            <person name="Mccallum J."/>
            <person name="Dzierzon H."/>
            <person name="Deng C."/>
            <person name="Wang Y.-Y."/>
            <person name="Barron N."/>
            <person name="Manako K."/>
            <person name="Bowen J."/>
            <person name="Foster T."/>
            <person name="Erridge Z."/>
            <person name="Tiffin H."/>
            <person name="Waite C."/>
            <person name="Davies K."/>
            <person name="Grierson E."/>
            <person name="Laing W."/>
            <person name="Kirk R."/>
            <person name="Chen X."/>
            <person name="Wood M."/>
            <person name="Montefiori M."/>
            <person name="Brummell D."/>
            <person name="Schwinn K."/>
            <person name="Catanach A."/>
            <person name="Fullerton C."/>
            <person name="Li D."/>
            <person name="Meiyalaghan S."/>
            <person name="Nieuwenhuizen N."/>
            <person name="Read N."/>
            <person name="Prakash R."/>
            <person name="Hunter D."/>
            <person name="Zhang H."/>
            <person name="Mckenzie M."/>
            <person name="Knabel M."/>
            <person name="Harris A."/>
            <person name="Allan A."/>
            <person name="Chen A."/>
            <person name="Janssen B."/>
            <person name="Plunkett B."/>
            <person name="Dwamena C."/>
            <person name="Voogd C."/>
            <person name="Leif D."/>
            <person name="Lafferty D."/>
            <person name="Souleyre E."/>
            <person name="Varkonyi-Gasic E."/>
            <person name="Gambi F."/>
            <person name="Hanley J."/>
            <person name="Yao J.-L."/>
            <person name="Cheung J."/>
            <person name="David K."/>
            <person name="Warren B."/>
            <person name="Marsh K."/>
            <person name="Snowden K."/>
            <person name="Lin-Wang K."/>
            <person name="Brian L."/>
            <person name="Martinez-Sanchez M."/>
            <person name="Wang M."/>
            <person name="Ileperuma N."/>
            <person name="Macnee N."/>
            <person name="Campin R."/>
            <person name="Mcatee P."/>
            <person name="Drummond R."/>
            <person name="Espley R."/>
            <person name="Ireland H."/>
            <person name="Wu R."/>
            <person name="Atkinson R."/>
            <person name="Karunairetnam S."/>
            <person name="Bulley S."/>
            <person name="Chunkath S."/>
            <person name="Hanley Z."/>
            <person name="Storey R."/>
            <person name="Thrimawithana A."/>
            <person name="Thomson S."/>
            <person name="David C."/>
            <person name="Testolin R."/>
        </authorList>
    </citation>
    <scope>NUCLEOTIDE SEQUENCE [LARGE SCALE GENOMIC DNA]</scope>
    <source>
        <strain evidence="5">cv. Red5</strain>
        <tissue evidence="4">Young leaf</tissue>
    </source>
</reference>
<dbReference type="OrthoDB" id="10250105at2759"/>
<dbReference type="InParanoid" id="A0A2R6RP26"/>
<sequence>MRLYVRLLKHAVLIARLESYSPSKEKSPPHSSSEIETLAAQGMPKTSFLRLLSLQTSLYFLSLKNSLPSPYPPSLLSTCKIKPLTLSVSVAALDMDSKTPSLLVLCGKSSTERELGKSLKDNQTLKLPENAEVSILLHSESENSFEGESFRINSFFNSLSAAHFGRFLIWSPRLPSTHDVVSHNFCELPVGSVCVSDVQFKGRGRSKNVWESPKGSLLFSFTIQMEDGRVVPLVQYVMSLAMTEAIKDVCQKNGVPLLRVRIKWPNDLYLDGLKVGGILCTSTYKSKKFNISAGIGLNIDNEAPTTCLNAVLQKLTSVAYQLKREDIIAAFFNKFEILFDLFINKGFQPLEELYYETWLHSEQRVIVQEKNEDQLVEKVVTIQGLTSSGYLLAVGEDSQMCELHPDGNSFDFFKGLVRRKLT</sequence>
<keyword evidence="5" id="KW-1185">Reference proteome</keyword>
<dbReference type="PANTHER" id="PTHR12835:SF5">
    <property type="entry name" value="BIOTIN--PROTEIN LIGASE"/>
    <property type="match status" value="1"/>
</dbReference>
<dbReference type="Gene3D" id="3.30.930.10">
    <property type="entry name" value="Bira Bifunctional Protein, Domain 2"/>
    <property type="match status" value="1"/>
</dbReference>
<evidence type="ECO:0000256" key="2">
    <source>
        <dbReference type="ARBA" id="ARBA00022598"/>
    </source>
</evidence>
<proteinExistence type="inferred from homology"/>
<organism evidence="4 5">
    <name type="scientific">Actinidia chinensis var. chinensis</name>
    <name type="common">Chinese soft-hair kiwi</name>
    <dbReference type="NCBI Taxonomy" id="1590841"/>
    <lineage>
        <taxon>Eukaryota</taxon>
        <taxon>Viridiplantae</taxon>
        <taxon>Streptophyta</taxon>
        <taxon>Embryophyta</taxon>
        <taxon>Tracheophyta</taxon>
        <taxon>Spermatophyta</taxon>
        <taxon>Magnoliopsida</taxon>
        <taxon>eudicotyledons</taxon>
        <taxon>Gunneridae</taxon>
        <taxon>Pentapetalae</taxon>
        <taxon>asterids</taxon>
        <taxon>Ericales</taxon>
        <taxon>Actinidiaceae</taxon>
        <taxon>Actinidia</taxon>
    </lineage>
</organism>
<dbReference type="AlphaFoldDB" id="A0A2R6RP26"/>
<dbReference type="NCBIfam" id="TIGR00121">
    <property type="entry name" value="birA_ligase"/>
    <property type="match status" value="1"/>
</dbReference>
<dbReference type="InterPro" id="IPR003142">
    <property type="entry name" value="BPL_C"/>
</dbReference>
<gene>
    <name evidence="4" type="ORF">CEY00_Acc05100</name>
</gene>
<comment type="caution">
    <text evidence="4">The sequence shown here is derived from an EMBL/GenBank/DDBJ whole genome shotgun (WGS) entry which is preliminary data.</text>
</comment>
<evidence type="ECO:0000256" key="1">
    <source>
        <dbReference type="ARBA" id="ARBA00009934"/>
    </source>
</evidence>
<dbReference type="GO" id="GO:0004077">
    <property type="term" value="F:biotin--[biotin carboxyl-carrier protein] ligase activity"/>
    <property type="evidence" value="ECO:0007669"/>
    <property type="project" value="InterPro"/>
</dbReference>
<dbReference type="Pfam" id="PF02237">
    <property type="entry name" value="BPL_C"/>
    <property type="match status" value="1"/>
</dbReference>
<dbReference type="InterPro" id="IPR045864">
    <property type="entry name" value="aa-tRNA-synth_II/BPL/LPL"/>
</dbReference>
<dbReference type="EMBL" id="NKQK01000004">
    <property type="protein sequence ID" value="PSS31783.1"/>
    <property type="molecule type" value="Genomic_DNA"/>
</dbReference>
<dbReference type="Pfam" id="PF03099">
    <property type="entry name" value="BPL_LplA_LipB"/>
    <property type="match status" value="1"/>
</dbReference>
<dbReference type="InterPro" id="IPR004408">
    <property type="entry name" value="Biotin_CoA_COase_ligase"/>
</dbReference>
<evidence type="ECO:0000259" key="3">
    <source>
        <dbReference type="PROSITE" id="PS51733"/>
    </source>
</evidence>
<reference evidence="5" key="2">
    <citation type="journal article" date="2018" name="BMC Genomics">
        <title>A manually annotated Actinidia chinensis var. chinensis (kiwifruit) genome highlights the challenges associated with draft genomes and gene prediction in plants.</title>
        <authorList>
            <person name="Pilkington S.M."/>
            <person name="Crowhurst R."/>
            <person name="Hilario E."/>
            <person name="Nardozza S."/>
            <person name="Fraser L."/>
            <person name="Peng Y."/>
            <person name="Gunaseelan K."/>
            <person name="Simpson R."/>
            <person name="Tahir J."/>
            <person name="Deroles S.C."/>
            <person name="Templeton K."/>
            <person name="Luo Z."/>
            <person name="Davy M."/>
            <person name="Cheng C."/>
            <person name="McNeilage M."/>
            <person name="Scaglione D."/>
            <person name="Liu Y."/>
            <person name="Zhang Q."/>
            <person name="Datson P."/>
            <person name="De Silva N."/>
            <person name="Gardiner S.E."/>
            <person name="Bassett H."/>
            <person name="Chagne D."/>
            <person name="McCallum J."/>
            <person name="Dzierzon H."/>
            <person name="Deng C."/>
            <person name="Wang Y.Y."/>
            <person name="Barron L."/>
            <person name="Manako K."/>
            <person name="Bowen J."/>
            <person name="Foster T.M."/>
            <person name="Erridge Z.A."/>
            <person name="Tiffin H."/>
            <person name="Waite C.N."/>
            <person name="Davies K.M."/>
            <person name="Grierson E.P."/>
            <person name="Laing W.A."/>
            <person name="Kirk R."/>
            <person name="Chen X."/>
            <person name="Wood M."/>
            <person name="Montefiori M."/>
            <person name="Brummell D.A."/>
            <person name="Schwinn K.E."/>
            <person name="Catanach A."/>
            <person name="Fullerton C."/>
            <person name="Li D."/>
            <person name="Meiyalaghan S."/>
            <person name="Nieuwenhuizen N."/>
            <person name="Read N."/>
            <person name="Prakash R."/>
            <person name="Hunter D."/>
            <person name="Zhang H."/>
            <person name="McKenzie M."/>
            <person name="Knabel M."/>
            <person name="Harris A."/>
            <person name="Allan A.C."/>
            <person name="Gleave A."/>
            <person name="Chen A."/>
            <person name="Janssen B.J."/>
            <person name="Plunkett B."/>
            <person name="Ampomah-Dwamena C."/>
            <person name="Voogd C."/>
            <person name="Leif D."/>
            <person name="Lafferty D."/>
            <person name="Souleyre E.J.F."/>
            <person name="Varkonyi-Gasic E."/>
            <person name="Gambi F."/>
            <person name="Hanley J."/>
            <person name="Yao J.L."/>
            <person name="Cheung J."/>
            <person name="David K.M."/>
            <person name="Warren B."/>
            <person name="Marsh K."/>
            <person name="Snowden K.C."/>
            <person name="Lin-Wang K."/>
            <person name="Brian L."/>
            <person name="Martinez-Sanchez M."/>
            <person name="Wang M."/>
            <person name="Ileperuma N."/>
            <person name="Macnee N."/>
            <person name="Campin R."/>
            <person name="McAtee P."/>
            <person name="Drummond R.S.M."/>
            <person name="Espley R.V."/>
            <person name="Ireland H.S."/>
            <person name="Wu R."/>
            <person name="Atkinson R.G."/>
            <person name="Karunairetnam S."/>
            <person name="Bulley S."/>
            <person name="Chunkath S."/>
            <person name="Hanley Z."/>
            <person name="Storey R."/>
            <person name="Thrimawithana A.H."/>
            <person name="Thomson S."/>
            <person name="David C."/>
            <person name="Testolin R."/>
            <person name="Huang H."/>
            <person name="Hellens R.P."/>
            <person name="Schaffer R.J."/>
        </authorList>
    </citation>
    <scope>NUCLEOTIDE SEQUENCE [LARGE SCALE GENOMIC DNA]</scope>
    <source>
        <strain evidence="5">cv. Red5</strain>
    </source>
</reference>
<dbReference type="PANTHER" id="PTHR12835">
    <property type="entry name" value="BIOTIN PROTEIN LIGASE"/>
    <property type="match status" value="1"/>
</dbReference>
<protein>
    <submittedName>
        <fullName evidence="4">Biotin--[acetyl-CoA-carboxylase] ligase</fullName>
    </submittedName>
</protein>